<dbReference type="InterPro" id="IPR027417">
    <property type="entry name" value="P-loop_NTPase"/>
</dbReference>
<keyword evidence="4" id="KW-0347">Helicase</keyword>
<gene>
    <name evidence="10" type="ORF">OFUS_LOCUS16281</name>
</gene>
<comment type="caution">
    <text evidence="10">The sequence shown here is derived from an EMBL/GenBank/DDBJ whole genome shotgun (WGS) entry which is preliminary data.</text>
</comment>
<dbReference type="PROSITE" id="PS51194">
    <property type="entry name" value="HELICASE_CTER"/>
    <property type="match status" value="1"/>
</dbReference>
<dbReference type="Pfam" id="PF00271">
    <property type="entry name" value="Helicase_C"/>
    <property type="match status" value="1"/>
</dbReference>
<evidence type="ECO:0000259" key="8">
    <source>
        <dbReference type="PROSITE" id="PS51194"/>
    </source>
</evidence>
<sequence>MMNFQACLNKITTLKLCRCHLVQSQQVATIMSDALPRITVPHKMVERLEKMKQKQQETMKKKSVKKDNPIIISCKRKQFNHYKGQLYTNWSPQSLTSHGWKNKRNKGDYFTINAFQSNPAFRNKTEDGMTFKNMELDDSIQQGLGDMGLEYPTNIQEMSIPKILSGSNVLCAAETGCGKTLAYLVPIAHHLKRYIDRYGRHGTPNKPCSVIITPSRELADQIYDVACRLTAHTGLLVHSVCGGRGTKKLIYGNNEKLMDILIATPDVLRKLTGSKQYDVSGVHHIVLDEGDSLLDDSFIDVTRTLLNRLKVQGDSITNIGSESDLALPCGQVCIVGATLPRALNDTIGDVIPVDTLEVVRTNSLHRIMPHISQKFIRLGPSEKPVWLVKQAKSAVKNKIPTLIFCNKTDTSYFVHHILRDSGIETNIINGKVPEKIRQGKFEEFQRGEGPNILVCTDIASRGLDT</sequence>
<evidence type="ECO:0000256" key="3">
    <source>
        <dbReference type="ARBA" id="ARBA00022801"/>
    </source>
</evidence>
<dbReference type="Pfam" id="PF00270">
    <property type="entry name" value="DEAD"/>
    <property type="match status" value="1"/>
</dbReference>
<dbReference type="GO" id="GO:0016787">
    <property type="term" value="F:hydrolase activity"/>
    <property type="evidence" value="ECO:0007669"/>
    <property type="project" value="UniProtKB-KW"/>
</dbReference>
<evidence type="ECO:0000256" key="2">
    <source>
        <dbReference type="ARBA" id="ARBA00022741"/>
    </source>
</evidence>
<dbReference type="InterPro" id="IPR014001">
    <property type="entry name" value="Helicase_ATP-bd"/>
</dbReference>
<evidence type="ECO:0000259" key="7">
    <source>
        <dbReference type="PROSITE" id="PS51192"/>
    </source>
</evidence>
<dbReference type="SUPFAM" id="SSF52540">
    <property type="entry name" value="P-loop containing nucleoside triphosphate hydrolases"/>
    <property type="match status" value="2"/>
</dbReference>
<feature type="short sequence motif" description="Q motif" evidence="6">
    <location>
        <begin position="129"/>
        <end position="157"/>
    </location>
</feature>
<name>A0A8S4PCK2_OWEFU</name>
<dbReference type="GO" id="GO:0003724">
    <property type="term" value="F:RNA helicase activity"/>
    <property type="evidence" value="ECO:0007669"/>
    <property type="project" value="UniProtKB-EC"/>
</dbReference>
<dbReference type="PROSITE" id="PS51195">
    <property type="entry name" value="Q_MOTIF"/>
    <property type="match status" value="1"/>
</dbReference>
<evidence type="ECO:0000313" key="10">
    <source>
        <dbReference type="EMBL" id="CAH1791164.1"/>
    </source>
</evidence>
<feature type="domain" description="Helicase ATP-binding" evidence="7">
    <location>
        <begin position="160"/>
        <end position="323"/>
    </location>
</feature>
<dbReference type="SMART" id="SM00487">
    <property type="entry name" value="DEXDc"/>
    <property type="match status" value="1"/>
</dbReference>
<feature type="non-terminal residue" evidence="10">
    <location>
        <position position="465"/>
    </location>
</feature>
<feature type="domain" description="Helicase C-terminal" evidence="8">
    <location>
        <begin position="387"/>
        <end position="465"/>
    </location>
</feature>
<evidence type="ECO:0000256" key="6">
    <source>
        <dbReference type="PROSITE-ProRule" id="PRU00552"/>
    </source>
</evidence>
<protein>
    <recommendedName>
        <fullName evidence="1">RNA helicase</fullName>
        <ecNumber evidence="1">3.6.4.13</ecNumber>
    </recommendedName>
</protein>
<dbReference type="OrthoDB" id="10256233at2759"/>
<dbReference type="PANTHER" id="PTHR47960">
    <property type="entry name" value="DEAD-BOX ATP-DEPENDENT RNA HELICASE 50"/>
    <property type="match status" value="1"/>
</dbReference>
<dbReference type="Proteomes" id="UP000749559">
    <property type="component" value="Unassembled WGS sequence"/>
</dbReference>
<dbReference type="GO" id="GO:0005524">
    <property type="term" value="F:ATP binding"/>
    <property type="evidence" value="ECO:0007669"/>
    <property type="project" value="UniProtKB-KW"/>
</dbReference>
<evidence type="ECO:0000256" key="5">
    <source>
        <dbReference type="ARBA" id="ARBA00022840"/>
    </source>
</evidence>
<keyword evidence="2" id="KW-0547">Nucleotide-binding</keyword>
<accession>A0A8S4PCK2</accession>
<proteinExistence type="predicted"/>
<evidence type="ECO:0000259" key="9">
    <source>
        <dbReference type="PROSITE" id="PS51195"/>
    </source>
</evidence>
<dbReference type="InterPro" id="IPR011545">
    <property type="entry name" value="DEAD/DEAH_box_helicase_dom"/>
</dbReference>
<dbReference type="AlphaFoldDB" id="A0A8S4PCK2"/>
<dbReference type="InterPro" id="IPR014014">
    <property type="entry name" value="RNA_helicase_DEAD_Q_motif"/>
</dbReference>
<keyword evidence="11" id="KW-1185">Reference proteome</keyword>
<organism evidence="10 11">
    <name type="scientific">Owenia fusiformis</name>
    <name type="common">Polychaete worm</name>
    <dbReference type="NCBI Taxonomy" id="6347"/>
    <lineage>
        <taxon>Eukaryota</taxon>
        <taxon>Metazoa</taxon>
        <taxon>Spiralia</taxon>
        <taxon>Lophotrochozoa</taxon>
        <taxon>Annelida</taxon>
        <taxon>Polychaeta</taxon>
        <taxon>Sedentaria</taxon>
        <taxon>Canalipalpata</taxon>
        <taxon>Sabellida</taxon>
        <taxon>Oweniida</taxon>
        <taxon>Oweniidae</taxon>
        <taxon>Owenia</taxon>
    </lineage>
</organism>
<dbReference type="Gene3D" id="3.40.50.300">
    <property type="entry name" value="P-loop containing nucleotide triphosphate hydrolases"/>
    <property type="match status" value="2"/>
</dbReference>
<evidence type="ECO:0000256" key="4">
    <source>
        <dbReference type="ARBA" id="ARBA00022806"/>
    </source>
</evidence>
<keyword evidence="5" id="KW-0067">ATP-binding</keyword>
<feature type="domain" description="DEAD-box RNA helicase Q" evidence="9">
    <location>
        <begin position="129"/>
        <end position="157"/>
    </location>
</feature>
<reference evidence="10" key="1">
    <citation type="submission" date="2022-03" db="EMBL/GenBank/DDBJ databases">
        <authorList>
            <person name="Martin C."/>
        </authorList>
    </citation>
    <scope>NUCLEOTIDE SEQUENCE</scope>
</reference>
<keyword evidence="3" id="KW-0378">Hydrolase</keyword>
<evidence type="ECO:0000313" key="11">
    <source>
        <dbReference type="Proteomes" id="UP000749559"/>
    </source>
</evidence>
<dbReference type="PROSITE" id="PS51192">
    <property type="entry name" value="HELICASE_ATP_BIND_1"/>
    <property type="match status" value="1"/>
</dbReference>
<evidence type="ECO:0000256" key="1">
    <source>
        <dbReference type="ARBA" id="ARBA00012552"/>
    </source>
</evidence>
<dbReference type="EMBL" id="CAIIXF020000008">
    <property type="protein sequence ID" value="CAH1791164.1"/>
    <property type="molecule type" value="Genomic_DNA"/>
</dbReference>
<dbReference type="GO" id="GO:0003676">
    <property type="term" value="F:nucleic acid binding"/>
    <property type="evidence" value="ECO:0007669"/>
    <property type="project" value="InterPro"/>
</dbReference>
<dbReference type="InterPro" id="IPR001650">
    <property type="entry name" value="Helicase_C-like"/>
</dbReference>
<dbReference type="EC" id="3.6.4.13" evidence="1"/>